<keyword evidence="1" id="KW-0732">Signal</keyword>
<evidence type="ECO:0000256" key="1">
    <source>
        <dbReference type="SAM" id="SignalP"/>
    </source>
</evidence>
<accession>A0A8G1VYN0</accession>
<sequence>MLDYIVFFFFSFFCWSAPPPLPFSYPVNGNKCTFGRQVEDRHGDPSVHHRCYRLNRSLPSSFVFAGLFSELNPRGIPKIRVESVDTRDFIMPNLEKGNRPNRKSRTIL</sequence>
<feature type="signal peptide" evidence="1">
    <location>
        <begin position="1"/>
        <end position="16"/>
    </location>
</feature>
<dbReference type="GeneID" id="63856372"/>
<evidence type="ECO:0008006" key="4">
    <source>
        <dbReference type="Google" id="ProtNLM"/>
    </source>
</evidence>
<evidence type="ECO:0000313" key="3">
    <source>
        <dbReference type="Proteomes" id="UP000249789"/>
    </source>
</evidence>
<dbReference type="Proteomes" id="UP000249789">
    <property type="component" value="Unassembled WGS sequence"/>
</dbReference>
<name>A0A8G1VYN0_9EURO</name>
<dbReference type="RefSeq" id="XP_040800633.1">
    <property type="nucleotide sequence ID" value="XM_040939039.1"/>
</dbReference>
<dbReference type="AlphaFoldDB" id="A0A8G1VYN0"/>
<evidence type="ECO:0000313" key="2">
    <source>
        <dbReference type="EMBL" id="RAK76623.1"/>
    </source>
</evidence>
<dbReference type="EMBL" id="KZ824647">
    <property type="protein sequence ID" value="RAK76623.1"/>
    <property type="molecule type" value="Genomic_DNA"/>
</dbReference>
<reference evidence="2 3" key="1">
    <citation type="submission" date="2018-02" db="EMBL/GenBank/DDBJ databases">
        <title>The genomes of Aspergillus section Nigri reveals drivers in fungal speciation.</title>
        <authorList>
            <consortium name="DOE Joint Genome Institute"/>
            <person name="Vesth T.C."/>
            <person name="Nybo J."/>
            <person name="Theobald S."/>
            <person name="Brandl J."/>
            <person name="Frisvad J.C."/>
            <person name="Nielsen K.F."/>
            <person name="Lyhne E.K."/>
            <person name="Kogle M.E."/>
            <person name="Kuo A."/>
            <person name="Riley R."/>
            <person name="Clum A."/>
            <person name="Nolan M."/>
            <person name="Lipzen A."/>
            <person name="Salamov A."/>
            <person name="Henrissat B."/>
            <person name="Wiebenga A."/>
            <person name="De vries R.P."/>
            <person name="Grigoriev I.V."/>
            <person name="Mortensen U.H."/>
            <person name="Andersen M.R."/>
            <person name="Baker S.E."/>
        </authorList>
    </citation>
    <scope>NUCLEOTIDE SEQUENCE [LARGE SCALE GENOMIC DNA]</scope>
    <source>
        <strain evidence="2 3">CBS 313.89</strain>
    </source>
</reference>
<protein>
    <recommendedName>
        <fullName evidence="4">Secreted protein</fullName>
    </recommendedName>
</protein>
<feature type="chain" id="PRO_5034469539" description="Secreted protein" evidence="1">
    <location>
        <begin position="17"/>
        <end position="108"/>
    </location>
</feature>
<keyword evidence="3" id="KW-1185">Reference proteome</keyword>
<gene>
    <name evidence="2" type="ORF">BO72DRAFT_123787</name>
</gene>
<proteinExistence type="predicted"/>
<organism evidence="2 3">
    <name type="scientific">Aspergillus fijiensis CBS 313.89</name>
    <dbReference type="NCBI Taxonomy" id="1448319"/>
    <lineage>
        <taxon>Eukaryota</taxon>
        <taxon>Fungi</taxon>
        <taxon>Dikarya</taxon>
        <taxon>Ascomycota</taxon>
        <taxon>Pezizomycotina</taxon>
        <taxon>Eurotiomycetes</taxon>
        <taxon>Eurotiomycetidae</taxon>
        <taxon>Eurotiales</taxon>
        <taxon>Aspergillaceae</taxon>
        <taxon>Aspergillus</taxon>
    </lineage>
</organism>
<dbReference type="VEuPathDB" id="FungiDB:BO72DRAFT_123787"/>